<evidence type="ECO:0000256" key="2">
    <source>
        <dbReference type="ARBA" id="ARBA00022857"/>
    </source>
</evidence>
<evidence type="ECO:0000256" key="3">
    <source>
        <dbReference type="ARBA" id="ARBA00023002"/>
    </source>
</evidence>
<dbReference type="InParanoid" id="A0A1Y2G459"/>
<comment type="similarity">
    <text evidence="1">Belongs to the short-chain dehydrogenases/reductases (SDR) family.</text>
</comment>
<keyword evidence="2" id="KW-0521">NADP</keyword>
<evidence type="ECO:0000313" key="5">
    <source>
        <dbReference type="Proteomes" id="UP000193467"/>
    </source>
</evidence>
<dbReference type="PRINTS" id="PR00081">
    <property type="entry name" value="GDHRDH"/>
</dbReference>
<dbReference type="InterPro" id="IPR036291">
    <property type="entry name" value="NAD(P)-bd_dom_sf"/>
</dbReference>
<gene>
    <name evidence="4" type="ORF">BCR35DRAFT_274503</name>
</gene>
<sequence>MTNVPATPTGSVAGKVVLITGSNRGIGLAAVKLFLTNGAQVFLTDLNLSNAREQLSSHDATSVGFLEGDVTDEASITTVCEAAVAQFGRLDGAVLNAGLSFGVKPWLETTVEQIDRLHSVNVRGSFATAKAAVKSMIASPSGGKGCSIVFVSSVAATYGEVGMAGYTASKWAVRGLSLTASQEFAQYGIRANCIQPGATNTEMFATFTPETQAHICDTNVLKRPADPTEIAQAMLWFISDASSFVSGSTLAVHAGQTPT</sequence>
<name>A0A1Y2G459_9BASI</name>
<dbReference type="AlphaFoldDB" id="A0A1Y2G459"/>
<evidence type="ECO:0000313" key="4">
    <source>
        <dbReference type="EMBL" id="ORY91753.1"/>
    </source>
</evidence>
<dbReference type="CDD" id="cd05233">
    <property type="entry name" value="SDR_c"/>
    <property type="match status" value="1"/>
</dbReference>
<dbReference type="PANTHER" id="PTHR24321:SF8">
    <property type="entry name" value="ESTRADIOL 17-BETA-DEHYDROGENASE 8-RELATED"/>
    <property type="match status" value="1"/>
</dbReference>
<dbReference type="FunFam" id="3.40.50.720:FF:000084">
    <property type="entry name" value="Short-chain dehydrogenase reductase"/>
    <property type="match status" value="1"/>
</dbReference>
<dbReference type="EMBL" id="MCGR01000002">
    <property type="protein sequence ID" value="ORY91753.1"/>
    <property type="molecule type" value="Genomic_DNA"/>
</dbReference>
<dbReference type="PROSITE" id="PS00061">
    <property type="entry name" value="ADH_SHORT"/>
    <property type="match status" value="1"/>
</dbReference>
<dbReference type="InterPro" id="IPR020904">
    <property type="entry name" value="Sc_DH/Rdtase_CS"/>
</dbReference>
<keyword evidence="5" id="KW-1185">Reference proteome</keyword>
<dbReference type="Gene3D" id="3.40.50.720">
    <property type="entry name" value="NAD(P)-binding Rossmann-like Domain"/>
    <property type="match status" value="1"/>
</dbReference>
<dbReference type="OrthoDB" id="1888931at2759"/>
<dbReference type="InterPro" id="IPR002347">
    <property type="entry name" value="SDR_fam"/>
</dbReference>
<dbReference type="PANTHER" id="PTHR24321">
    <property type="entry name" value="DEHYDROGENASES, SHORT CHAIN"/>
    <property type="match status" value="1"/>
</dbReference>
<dbReference type="STRING" id="106004.A0A1Y2G459"/>
<protein>
    <submittedName>
        <fullName evidence="4">Short-chain dehydrogenase/reductase SDR</fullName>
    </submittedName>
</protein>
<dbReference type="GO" id="GO:0016491">
    <property type="term" value="F:oxidoreductase activity"/>
    <property type="evidence" value="ECO:0007669"/>
    <property type="project" value="UniProtKB-KW"/>
</dbReference>
<dbReference type="Pfam" id="PF13561">
    <property type="entry name" value="adh_short_C2"/>
    <property type="match status" value="1"/>
</dbReference>
<dbReference type="Proteomes" id="UP000193467">
    <property type="component" value="Unassembled WGS sequence"/>
</dbReference>
<evidence type="ECO:0000256" key="1">
    <source>
        <dbReference type="ARBA" id="ARBA00006484"/>
    </source>
</evidence>
<proteinExistence type="inferred from homology"/>
<comment type="caution">
    <text evidence="4">The sequence shown here is derived from an EMBL/GenBank/DDBJ whole genome shotgun (WGS) entry which is preliminary data.</text>
</comment>
<dbReference type="SUPFAM" id="SSF51735">
    <property type="entry name" value="NAD(P)-binding Rossmann-fold domains"/>
    <property type="match status" value="1"/>
</dbReference>
<keyword evidence="3" id="KW-0560">Oxidoreductase</keyword>
<accession>A0A1Y2G459</accession>
<reference evidence="4 5" key="1">
    <citation type="submission" date="2016-07" db="EMBL/GenBank/DDBJ databases">
        <title>Pervasive Adenine N6-methylation of Active Genes in Fungi.</title>
        <authorList>
            <consortium name="DOE Joint Genome Institute"/>
            <person name="Mondo S.J."/>
            <person name="Dannebaum R.O."/>
            <person name="Kuo R.C."/>
            <person name="Labutti K."/>
            <person name="Haridas S."/>
            <person name="Kuo A."/>
            <person name="Salamov A."/>
            <person name="Ahrendt S.R."/>
            <person name="Lipzen A."/>
            <person name="Sullivan W."/>
            <person name="Andreopoulos W.B."/>
            <person name="Clum A."/>
            <person name="Lindquist E."/>
            <person name="Daum C."/>
            <person name="Ramamoorthy G.K."/>
            <person name="Gryganskyi A."/>
            <person name="Culley D."/>
            <person name="Magnuson J.K."/>
            <person name="James T.Y."/>
            <person name="O'Malley M.A."/>
            <person name="Stajich J.E."/>
            <person name="Spatafora J.W."/>
            <person name="Visel A."/>
            <person name="Grigoriev I.V."/>
        </authorList>
    </citation>
    <scope>NUCLEOTIDE SEQUENCE [LARGE SCALE GENOMIC DNA]</scope>
    <source>
        <strain evidence="4 5">62-1032</strain>
    </source>
</reference>
<organism evidence="4 5">
    <name type="scientific">Leucosporidium creatinivorum</name>
    <dbReference type="NCBI Taxonomy" id="106004"/>
    <lineage>
        <taxon>Eukaryota</taxon>
        <taxon>Fungi</taxon>
        <taxon>Dikarya</taxon>
        <taxon>Basidiomycota</taxon>
        <taxon>Pucciniomycotina</taxon>
        <taxon>Microbotryomycetes</taxon>
        <taxon>Leucosporidiales</taxon>
        <taxon>Leucosporidium</taxon>
    </lineage>
</organism>